<comment type="caution">
    <text evidence="1">The sequence shown here is derived from an EMBL/GenBank/DDBJ whole genome shotgun (WGS) entry which is preliminary data.</text>
</comment>
<evidence type="ECO:0008006" key="3">
    <source>
        <dbReference type="Google" id="ProtNLM"/>
    </source>
</evidence>
<dbReference type="Proteomes" id="UP000216498">
    <property type="component" value="Unassembled WGS sequence"/>
</dbReference>
<dbReference type="OrthoDB" id="2786627at2"/>
<evidence type="ECO:0000313" key="1">
    <source>
        <dbReference type="EMBL" id="OZU89415.1"/>
    </source>
</evidence>
<dbReference type="AlphaFoldDB" id="A0A265NCA1"/>
<name>A0A265NCA1_9BACI</name>
<gene>
    <name evidence="1" type="ORF">CIL03_06800</name>
</gene>
<dbReference type="EMBL" id="NPMS01000002">
    <property type="protein sequence ID" value="OZU89415.1"/>
    <property type="molecule type" value="Genomic_DNA"/>
</dbReference>
<reference evidence="1 2" key="1">
    <citation type="submission" date="2017-08" db="EMBL/GenBank/DDBJ databases">
        <title>Virgibacillus indicus sp. nov. and Virgibacillus profoundi sp. nov, two moderately halophilic bacteria isolated from marine sediment by using the Microfluidic Streak Plate.</title>
        <authorList>
            <person name="Xu B."/>
            <person name="Hu B."/>
            <person name="Wang J."/>
            <person name="Zhu Y."/>
            <person name="Huang L."/>
            <person name="Du W."/>
            <person name="Huang Y."/>
        </authorList>
    </citation>
    <scope>NUCLEOTIDE SEQUENCE [LARGE SCALE GENOMIC DNA]</scope>
    <source>
        <strain evidence="1 2">IO3-P2-C2</strain>
    </source>
</reference>
<proteinExistence type="predicted"/>
<organism evidence="1 2">
    <name type="scientific">Virgibacillus indicus</name>
    <dbReference type="NCBI Taxonomy" id="2024554"/>
    <lineage>
        <taxon>Bacteria</taxon>
        <taxon>Bacillati</taxon>
        <taxon>Bacillota</taxon>
        <taxon>Bacilli</taxon>
        <taxon>Bacillales</taxon>
        <taxon>Bacillaceae</taxon>
        <taxon>Virgibacillus</taxon>
    </lineage>
</organism>
<keyword evidence="2" id="KW-1185">Reference proteome</keyword>
<evidence type="ECO:0000313" key="2">
    <source>
        <dbReference type="Proteomes" id="UP000216498"/>
    </source>
</evidence>
<accession>A0A265NCA1</accession>
<protein>
    <recommendedName>
        <fullName evidence="3">Replication-associated protein G2P N-terminal domain-containing protein</fullName>
    </recommendedName>
</protein>
<dbReference type="RefSeq" id="WP_094884942.1">
    <property type="nucleotide sequence ID" value="NZ_NPMS01000002.1"/>
</dbReference>
<sequence length="345" mass="40890">MIHTFELLIPVISEDLQHLFSLYGVKLNKYRYNRAAVKKLNSKMKKVYPAYAIVRTWEHVDGVWYVQMKVDAVKMLNRGTITEGDYVLVEFDIRKFLNRHFGDSDYFDFHTLTRIDYKMDARLLEPRDRELLFKLLEKYTARFAYKKKIKWGKDENGDPLKYETSQYHKCKSTELIIYDKEEERISNGEEIQPYDIGRLRYELRLKNSHLNSMKREDKGGKGRPKKLKTYLSKKLWKEYMEKHVIPIVHTGDYYKITEAEKIISNSSFSQRKKESLRKFLVMISKGNVDTPLKKSKEEGGISKPTHRQYLRDLANLGINPILIPKNISTENYSSFPSFLENPFKI</sequence>